<dbReference type="SMART" id="SM00823">
    <property type="entry name" value="PKS_PP"/>
    <property type="match status" value="1"/>
</dbReference>
<dbReference type="GO" id="GO:0031177">
    <property type="term" value="F:phosphopantetheine binding"/>
    <property type="evidence" value="ECO:0007669"/>
    <property type="project" value="InterPro"/>
</dbReference>
<dbReference type="InterPro" id="IPR049900">
    <property type="entry name" value="PKS_mFAS_DH"/>
</dbReference>
<dbReference type="Gene3D" id="1.10.1200.10">
    <property type="entry name" value="ACP-like"/>
    <property type="match status" value="1"/>
</dbReference>
<comment type="caution">
    <text evidence="12">The sequence shown here is derived from an EMBL/GenBank/DDBJ whole genome shotgun (WGS) entry which is preliminary data.</text>
</comment>
<feature type="domain" description="Ketosynthase family 3 (KS3)" evidence="10">
    <location>
        <begin position="1365"/>
        <end position="1735"/>
    </location>
</feature>
<dbReference type="FunFam" id="1.10.1200.10:FF:000007">
    <property type="entry name" value="Probable polyketide synthase pks17"/>
    <property type="match status" value="1"/>
</dbReference>
<dbReference type="Gene3D" id="3.40.50.11460">
    <property type="match status" value="1"/>
</dbReference>
<dbReference type="SUPFAM" id="SSF52151">
    <property type="entry name" value="FabD/lysophospholipase-like"/>
    <property type="match status" value="1"/>
</dbReference>
<dbReference type="Pfam" id="PF21089">
    <property type="entry name" value="PKS_DH_N"/>
    <property type="match status" value="1"/>
</dbReference>
<feature type="domain" description="PKS/mFAS DH" evidence="11">
    <location>
        <begin position="193"/>
        <end position="478"/>
    </location>
</feature>
<dbReference type="InterPro" id="IPR014043">
    <property type="entry name" value="Acyl_transferase_dom"/>
</dbReference>
<accession>A0A0F2T3S6</accession>
<dbReference type="InterPro" id="IPR014030">
    <property type="entry name" value="Ketoacyl_synth_N"/>
</dbReference>
<dbReference type="PROSITE" id="PS00606">
    <property type="entry name" value="KS3_1"/>
    <property type="match status" value="1"/>
</dbReference>
<dbReference type="InterPro" id="IPR002364">
    <property type="entry name" value="Quin_OxRdtase/zeta-crystal_CS"/>
</dbReference>
<dbReference type="GO" id="GO:0016491">
    <property type="term" value="F:oxidoreductase activity"/>
    <property type="evidence" value="ECO:0007669"/>
    <property type="project" value="InterPro"/>
</dbReference>
<dbReference type="InterPro" id="IPR014031">
    <property type="entry name" value="Ketoacyl_synth_C"/>
</dbReference>
<dbReference type="InterPro" id="IPR055123">
    <property type="entry name" value="SpnB-like_Rossmann"/>
</dbReference>
<dbReference type="PROSITE" id="PS52019">
    <property type="entry name" value="PKS_MFAS_DH"/>
    <property type="match status" value="1"/>
</dbReference>
<dbReference type="Gene3D" id="3.40.47.10">
    <property type="match status" value="1"/>
</dbReference>
<dbReference type="Pfam" id="PF00698">
    <property type="entry name" value="Acyl_transf_1"/>
    <property type="match status" value="1"/>
</dbReference>
<dbReference type="CDD" id="cd08956">
    <property type="entry name" value="KR_3_FAS_SDR_x"/>
    <property type="match status" value="1"/>
</dbReference>
<dbReference type="PROSITE" id="PS00012">
    <property type="entry name" value="PHOSPHOPANTETHEINE"/>
    <property type="match status" value="1"/>
</dbReference>
<dbReference type="InterPro" id="IPR020843">
    <property type="entry name" value="ER"/>
</dbReference>
<dbReference type="SMART" id="SM00827">
    <property type="entry name" value="PKS_AT"/>
    <property type="match status" value="1"/>
</dbReference>
<dbReference type="InterPro" id="IPR016039">
    <property type="entry name" value="Thiolase-like"/>
</dbReference>
<keyword evidence="4" id="KW-0808">Transferase</keyword>
<dbReference type="InterPro" id="IPR042104">
    <property type="entry name" value="PKS_dehydratase_sf"/>
</dbReference>
<dbReference type="Pfam" id="PF13602">
    <property type="entry name" value="ADH_zinc_N_2"/>
    <property type="match status" value="1"/>
</dbReference>
<evidence type="ECO:0000256" key="6">
    <source>
        <dbReference type="ARBA" id="ARBA00023268"/>
    </source>
</evidence>
<dbReference type="InterPro" id="IPR036736">
    <property type="entry name" value="ACP-like_sf"/>
</dbReference>
<protein>
    <submittedName>
        <fullName evidence="12">Uncharacterized protein</fullName>
    </submittedName>
</protein>
<dbReference type="InterPro" id="IPR016035">
    <property type="entry name" value="Acyl_Trfase/lysoPLipase"/>
</dbReference>
<keyword evidence="3" id="KW-0597">Phosphoprotein</keyword>
<evidence type="ECO:0000256" key="1">
    <source>
        <dbReference type="ARBA" id="ARBA00004792"/>
    </source>
</evidence>
<dbReference type="InterPro" id="IPR006162">
    <property type="entry name" value="Ppantetheine_attach_site"/>
</dbReference>
<dbReference type="PATRIC" id="fig|359131.3.peg.2307"/>
<dbReference type="InterPro" id="IPR020806">
    <property type="entry name" value="PKS_PP-bd"/>
</dbReference>
<dbReference type="SMART" id="SM00822">
    <property type="entry name" value="PKS_KR"/>
    <property type="match status" value="1"/>
</dbReference>
<evidence type="ECO:0000256" key="3">
    <source>
        <dbReference type="ARBA" id="ARBA00022553"/>
    </source>
</evidence>
<feature type="non-terminal residue" evidence="12">
    <location>
        <position position="1735"/>
    </location>
</feature>
<evidence type="ECO:0000313" key="13">
    <source>
        <dbReference type="Proteomes" id="UP000033699"/>
    </source>
</evidence>
<dbReference type="CDD" id="cd05195">
    <property type="entry name" value="enoyl_red"/>
    <property type="match status" value="1"/>
</dbReference>
<sequence length="1735" mass="178885">LEQLVAGHERARRIDVDYASHGPHVEAIREELLGALSGITPQSGDIPFHSTVTGAPIDTAALDAAYWYTNLRQPVRFAEAVTGLLEQGLGAFVEISAHPVLVVGVGECIERAGAGAVALGTLRRDEGGTEQFTRALAEAWTHGVPVDWRRAFPADARTVQLPTYAFQRRRYWLAGGGATAGDAAGLGLAAAGHPLLGAVTRLAGGDGLVLTGRLSLRTHPWLADHAVAGTVLLPGTAFVELAIRAGDEVGCGHLEELTLEAPLVLTEREAVLLQVRVGAPGPDGRGSLTVHSRTESADPDAWVRHASATVTAAGGSVPAFDLADWPPAGAEPVDLDGFYARLAETGYGYGPAFQGLRAVWRRGAEVFAEVALPEPARADARRFGLHPALLDAALHGLAAGAPETGAPETGVPEPPDGLRLPFCWSGVTLLATGAPALRVHLAPAGPDAVSIAVADPTGRPVAHADSLLSRPLAAAGPAGAPGGPDDLYRIDWTPVPTAPGPVTRWAVLGEDHDGLAAALGLPGHRDLAELPADTELVLLPAARAADAHTATARLLDLAQRWLADERHPAARLAVLTRGAVATRPGEDVTDLAHAAGWGLLRSAQAEHPGRFQLLDLDPAAAPAAPLPADLAAALATGEPQLALRDGAALAPRLARAADAALTPPAGPAWRLDSSGPGTLDGLALLPAPRALAPLAPGQVRIAVRAAGLNFKDVLGALGMYPGEVTLGTEAAGVITELAPDVTRFAVGDRVLGIVPDAFGPIGVADARMLARIPAGWSFAQAAAVPVVHLTARYALDDLAALRPGESVLVHAAAGGVGMAAVQLARHLGAEVYATASPGKWDALRALGVPDERIADSRTLDFEPAFLAATGGAGVDVVLDALAGEFVDASLRLLPRGGRFVEMGKADVRDPDQVDLEFPGVRYRAFDLIEAGPERVGRLLAETVDLFERGVLTHAPLRTWDVRRAPEAFRHMSQARHTGKLVLTVPRTPDPAGTVLITGGTGTLGGLVARHLVTAHGVRELLLLSRQGEAAPGATELVAELEELGATVTVARCDAADRDALAAVLAGRRLTGVVHAAGVLDDGTITSLTPERLSAVLRPKADAALHLHELTKSQDLAFFVLFSSGAGVLGGTGQGNYAAANAFLDALAAHRHAGGLPGHSLAWGHWEPASGMTAHLAEDDLARMRRGGVLPFTAEHGLALLDAAIGLDQPLLLPIRLDLPALRARARGAEGPGLLRGFVRTAARRAAAGDDRAGGSALARELAEHGAAEREELLLDLVRGHTATVLGHAAPDAVEPARAFRDLGFDSLTAVELRNRIGAATGLRLPATLVFDHPNPLALTRHLLAELTGATARQTAAPRPSAVAADDPVVIVGMACRYPGGVSSPEELWELVAGGVDAIGDLPDDRGWDLGELYDADGVRPGTTYTRAGGFLANAAGFDADFFGISPREALAMDPQQRLLLETSWEAFERAGLDPAALRGSRTGVFAGATSSGYGGTWDDAPAEVEGYLGTGTSGSVISGRISYTFGLEGPAVTVDTACSSSLVALHLAAQALRAGECDLALAGGVTVMPTPGLFVEFSRQRGLAADGRCKAFAADADGFGPAEGVGVLLLERLSDAVRAGHRVLAVVRGSAVNQDGASNGLTAPNGPSQQRVIEAALAAADLTPSQVDAVEAHGTGTALGDPIEAQALLATYGQGRELPLWLGSVKSNLGHAQAAAGVAGVIKMVMAMRHGVLPR</sequence>
<feature type="active site" description="Proton donor; for dehydratase activity" evidence="8">
    <location>
        <position position="391"/>
    </location>
</feature>
<dbReference type="Pfam" id="PF14765">
    <property type="entry name" value="PS-DH"/>
    <property type="match status" value="1"/>
</dbReference>
<dbReference type="InterPro" id="IPR020807">
    <property type="entry name" value="PKS_DH"/>
</dbReference>
<dbReference type="InterPro" id="IPR001227">
    <property type="entry name" value="Ac_transferase_dom_sf"/>
</dbReference>
<proteinExistence type="predicted"/>
<feature type="non-terminal residue" evidence="12">
    <location>
        <position position="1"/>
    </location>
</feature>
<dbReference type="GO" id="GO:0004315">
    <property type="term" value="F:3-oxoacyl-[acyl-carrier-protein] synthase activity"/>
    <property type="evidence" value="ECO:0007669"/>
    <property type="project" value="InterPro"/>
</dbReference>
<dbReference type="Pfam" id="PF00109">
    <property type="entry name" value="ketoacyl-synt"/>
    <property type="match status" value="1"/>
</dbReference>
<dbReference type="FunFam" id="3.40.50.720:FF:000209">
    <property type="entry name" value="Polyketide synthase Pks12"/>
    <property type="match status" value="1"/>
</dbReference>
<dbReference type="InterPro" id="IPR009081">
    <property type="entry name" value="PP-bd_ACP"/>
</dbReference>
<dbReference type="SUPFAM" id="SSF53901">
    <property type="entry name" value="Thiolase-like"/>
    <property type="match status" value="1"/>
</dbReference>
<dbReference type="SMART" id="SM00826">
    <property type="entry name" value="PKS_DH"/>
    <property type="match status" value="1"/>
</dbReference>
<dbReference type="GO" id="GO:0004312">
    <property type="term" value="F:fatty acid synthase activity"/>
    <property type="evidence" value="ECO:0007669"/>
    <property type="project" value="TreeGrafter"/>
</dbReference>
<evidence type="ECO:0000256" key="5">
    <source>
        <dbReference type="ARBA" id="ARBA00023194"/>
    </source>
</evidence>
<keyword evidence="2" id="KW-0596">Phosphopantetheine</keyword>
<dbReference type="Pfam" id="PF08240">
    <property type="entry name" value="ADH_N"/>
    <property type="match status" value="1"/>
</dbReference>
<evidence type="ECO:0000256" key="2">
    <source>
        <dbReference type="ARBA" id="ARBA00022450"/>
    </source>
</evidence>
<comment type="pathway">
    <text evidence="1">Antibiotic biosynthesis.</text>
</comment>
<dbReference type="Proteomes" id="UP000033699">
    <property type="component" value="Unassembled WGS sequence"/>
</dbReference>
<dbReference type="InterPro" id="IPR049551">
    <property type="entry name" value="PKS_DH_C"/>
</dbReference>
<dbReference type="EMBL" id="JZKH01000180">
    <property type="protein sequence ID" value="KJS57894.1"/>
    <property type="molecule type" value="Genomic_DNA"/>
</dbReference>
<evidence type="ECO:0000256" key="4">
    <source>
        <dbReference type="ARBA" id="ARBA00022679"/>
    </source>
</evidence>
<dbReference type="InterPro" id="IPR020841">
    <property type="entry name" value="PKS_Beta-ketoAc_synthase_dom"/>
</dbReference>
<dbReference type="PROSITE" id="PS52004">
    <property type="entry name" value="KS3_2"/>
    <property type="match status" value="1"/>
</dbReference>
<evidence type="ECO:0000313" key="12">
    <source>
        <dbReference type="EMBL" id="KJS57894.1"/>
    </source>
</evidence>
<dbReference type="PROSITE" id="PS50075">
    <property type="entry name" value="CARRIER"/>
    <property type="match status" value="1"/>
</dbReference>
<evidence type="ECO:0000259" key="11">
    <source>
        <dbReference type="PROSITE" id="PS52019"/>
    </source>
</evidence>
<dbReference type="Gene3D" id="3.40.50.720">
    <property type="entry name" value="NAD(P)-binding Rossmann-like Domain"/>
    <property type="match status" value="1"/>
</dbReference>
<dbReference type="PROSITE" id="PS01162">
    <property type="entry name" value="QOR_ZETA_CRYSTAL"/>
    <property type="match status" value="1"/>
</dbReference>
<evidence type="ECO:0000256" key="8">
    <source>
        <dbReference type="PROSITE-ProRule" id="PRU01363"/>
    </source>
</evidence>
<evidence type="ECO:0000256" key="7">
    <source>
        <dbReference type="ARBA" id="ARBA00023315"/>
    </source>
</evidence>
<organism evidence="12 13">
    <name type="scientific">Streptomyces rubellomurinus (strain ATCC 31215)</name>
    <dbReference type="NCBI Taxonomy" id="359131"/>
    <lineage>
        <taxon>Bacteria</taxon>
        <taxon>Bacillati</taxon>
        <taxon>Actinomycetota</taxon>
        <taxon>Actinomycetes</taxon>
        <taxon>Kitasatosporales</taxon>
        <taxon>Streptomycetaceae</taxon>
        <taxon>Streptomyces</taxon>
    </lineage>
</organism>
<evidence type="ECO:0000259" key="10">
    <source>
        <dbReference type="PROSITE" id="PS52004"/>
    </source>
</evidence>
<keyword evidence="7" id="KW-0012">Acyltransferase</keyword>
<dbReference type="OrthoDB" id="9778690at2"/>
<dbReference type="CDD" id="cd00833">
    <property type="entry name" value="PKS"/>
    <property type="match status" value="1"/>
</dbReference>
<dbReference type="Pfam" id="PF00550">
    <property type="entry name" value="PP-binding"/>
    <property type="match status" value="1"/>
</dbReference>
<dbReference type="GO" id="GO:0008270">
    <property type="term" value="F:zinc ion binding"/>
    <property type="evidence" value="ECO:0007669"/>
    <property type="project" value="InterPro"/>
</dbReference>
<feature type="region of interest" description="C-terminal hotdog fold" evidence="8">
    <location>
        <begin position="330"/>
        <end position="478"/>
    </location>
</feature>
<feature type="domain" description="Carrier" evidence="9">
    <location>
        <begin position="1271"/>
        <end position="1346"/>
    </location>
</feature>
<dbReference type="Gene3D" id="3.10.129.110">
    <property type="entry name" value="Polyketide synthase dehydratase"/>
    <property type="match status" value="1"/>
</dbReference>
<dbReference type="SMART" id="SM01294">
    <property type="entry name" value="PKS_PP_betabranch"/>
    <property type="match status" value="1"/>
</dbReference>
<feature type="region of interest" description="N-terminal hotdog fold" evidence="8">
    <location>
        <begin position="193"/>
        <end position="317"/>
    </location>
</feature>
<dbReference type="InterPro" id="IPR013154">
    <property type="entry name" value="ADH-like_N"/>
</dbReference>
<dbReference type="InterPro" id="IPR013968">
    <property type="entry name" value="PKS_KR"/>
</dbReference>
<feature type="active site" description="Proton acceptor; for dehydratase activity" evidence="8">
    <location>
        <position position="225"/>
    </location>
</feature>
<reference evidence="12 13" key="1">
    <citation type="submission" date="2015-02" db="EMBL/GenBank/DDBJ databases">
        <authorList>
            <person name="Ju K.-S."/>
            <person name="Doroghazi J.R."/>
            <person name="Metcalf W."/>
        </authorList>
    </citation>
    <scope>NUCLEOTIDE SEQUENCE [LARGE SCALE GENOMIC DNA]</scope>
    <source>
        <strain evidence="12 13">ATCC 31215</strain>
    </source>
</reference>
<dbReference type="RefSeq" id="WP_045705528.1">
    <property type="nucleotide sequence ID" value="NZ_JZKH01000180.1"/>
</dbReference>
<keyword evidence="5" id="KW-0045">Antibiotic biosynthesis</keyword>
<dbReference type="SMART" id="SM00829">
    <property type="entry name" value="PKS_ER"/>
    <property type="match status" value="1"/>
</dbReference>
<dbReference type="PANTHER" id="PTHR43775:SF51">
    <property type="entry name" value="INACTIVE PHENOLPHTHIOCEROL SYNTHESIS POLYKETIDE SYNTHASE TYPE I PKS1-RELATED"/>
    <property type="match status" value="1"/>
</dbReference>
<dbReference type="GO" id="GO:0006633">
    <property type="term" value="P:fatty acid biosynthetic process"/>
    <property type="evidence" value="ECO:0007669"/>
    <property type="project" value="InterPro"/>
</dbReference>
<dbReference type="InterPro" id="IPR057326">
    <property type="entry name" value="KR_dom"/>
</dbReference>
<dbReference type="SUPFAM" id="SSF50129">
    <property type="entry name" value="GroES-like"/>
    <property type="match status" value="1"/>
</dbReference>
<keyword evidence="6" id="KW-0511">Multifunctional enzyme</keyword>
<dbReference type="Gene3D" id="3.30.70.3290">
    <property type="match status" value="1"/>
</dbReference>
<dbReference type="SMART" id="SM00825">
    <property type="entry name" value="PKS_KS"/>
    <property type="match status" value="1"/>
</dbReference>
<name>A0A0F2T3S6_STRR3</name>
<dbReference type="InterPro" id="IPR050091">
    <property type="entry name" value="PKS_NRPS_Biosynth_Enz"/>
</dbReference>
<dbReference type="SUPFAM" id="SSF51735">
    <property type="entry name" value="NAD(P)-binding Rossmann-fold domains"/>
    <property type="match status" value="3"/>
</dbReference>
<dbReference type="InterPro" id="IPR036291">
    <property type="entry name" value="NAD(P)-bd_dom_sf"/>
</dbReference>
<dbReference type="GO" id="GO:0033068">
    <property type="term" value="P:macrolide biosynthetic process"/>
    <property type="evidence" value="ECO:0007669"/>
    <property type="project" value="UniProtKB-ARBA"/>
</dbReference>
<dbReference type="InterPro" id="IPR018201">
    <property type="entry name" value="Ketoacyl_synth_AS"/>
</dbReference>
<dbReference type="FunFam" id="3.40.47.10:FF:000019">
    <property type="entry name" value="Polyketide synthase type I"/>
    <property type="match status" value="1"/>
</dbReference>
<dbReference type="Pfam" id="PF02801">
    <property type="entry name" value="Ketoacyl-synt_C"/>
    <property type="match status" value="1"/>
</dbReference>
<evidence type="ECO:0000259" key="9">
    <source>
        <dbReference type="PROSITE" id="PS50075"/>
    </source>
</evidence>
<dbReference type="Pfam" id="PF22953">
    <property type="entry name" value="SpnB_Rossmann"/>
    <property type="match status" value="1"/>
</dbReference>
<dbReference type="PANTHER" id="PTHR43775">
    <property type="entry name" value="FATTY ACID SYNTHASE"/>
    <property type="match status" value="1"/>
</dbReference>
<dbReference type="Gene3D" id="3.90.180.10">
    <property type="entry name" value="Medium-chain alcohol dehydrogenases, catalytic domain"/>
    <property type="match status" value="1"/>
</dbReference>
<keyword evidence="13" id="KW-1185">Reference proteome</keyword>
<dbReference type="InterPro" id="IPR049552">
    <property type="entry name" value="PKS_DH_N"/>
</dbReference>
<dbReference type="InterPro" id="IPR011032">
    <property type="entry name" value="GroES-like_sf"/>
</dbReference>
<dbReference type="Gene3D" id="3.40.366.10">
    <property type="entry name" value="Malonyl-Coenzyme A Acyl Carrier Protein, domain 2"/>
    <property type="match status" value="1"/>
</dbReference>
<dbReference type="FunFam" id="3.90.180.10:FF:000032">
    <property type="entry name" value="Probable polyketide synthase pks1"/>
    <property type="match status" value="1"/>
</dbReference>
<dbReference type="Pfam" id="PF08659">
    <property type="entry name" value="KR"/>
    <property type="match status" value="1"/>
</dbReference>
<gene>
    <name evidence="12" type="ORF">VM95_36795</name>
</gene>
<dbReference type="SUPFAM" id="SSF47336">
    <property type="entry name" value="ACP-like"/>
    <property type="match status" value="1"/>
</dbReference>